<proteinExistence type="predicted"/>
<evidence type="ECO:0008006" key="4">
    <source>
        <dbReference type="Google" id="ProtNLM"/>
    </source>
</evidence>
<evidence type="ECO:0000313" key="3">
    <source>
        <dbReference type="Proteomes" id="UP000620064"/>
    </source>
</evidence>
<keyword evidence="1" id="KW-0732">Signal</keyword>
<keyword evidence="3" id="KW-1185">Reference proteome</keyword>
<accession>A0ABQ2NEJ3</accession>
<dbReference type="RefSeq" id="WP_188616176.1">
    <property type="nucleotide sequence ID" value="NZ_BMLV01000001.1"/>
</dbReference>
<reference evidence="3" key="1">
    <citation type="journal article" date="2019" name="Int. J. Syst. Evol. Microbiol.">
        <title>The Global Catalogue of Microorganisms (GCM) 10K type strain sequencing project: providing services to taxonomists for standard genome sequencing and annotation.</title>
        <authorList>
            <consortium name="The Broad Institute Genomics Platform"/>
            <consortium name="The Broad Institute Genome Sequencing Center for Infectious Disease"/>
            <person name="Wu L."/>
            <person name="Ma J."/>
        </authorList>
    </citation>
    <scope>NUCLEOTIDE SEQUENCE [LARGE SCALE GENOMIC DNA]</scope>
    <source>
        <strain evidence="3">CGMCC 1.7656</strain>
    </source>
</reference>
<feature type="chain" id="PRO_5046455159" description="DUF3244 domain-containing protein" evidence="1">
    <location>
        <begin position="23"/>
        <end position="131"/>
    </location>
</feature>
<dbReference type="Proteomes" id="UP000620064">
    <property type="component" value="Unassembled WGS sequence"/>
</dbReference>
<evidence type="ECO:0000313" key="2">
    <source>
        <dbReference type="EMBL" id="GGP01392.1"/>
    </source>
</evidence>
<feature type="signal peptide" evidence="1">
    <location>
        <begin position="1"/>
        <end position="22"/>
    </location>
</feature>
<dbReference type="EMBL" id="BMLV01000001">
    <property type="protein sequence ID" value="GGP01392.1"/>
    <property type="molecule type" value="Genomic_DNA"/>
</dbReference>
<gene>
    <name evidence="2" type="ORF">GCM10010992_01590</name>
</gene>
<name>A0ABQ2NEJ3_9FLAO</name>
<sequence>MKNVLKFGFIAGFAFFTATASAKTNNHSVVVEKVSSNATNPGKDKNIDAENILKPQFLVERNWVKLSLDNLKDEVKISVFDLSDDVYYSAVQAPKNGKINIHFNLNPETSNAYVIRIERNGEVFEKTFFVD</sequence>
<comment type="caution">
    <text evidence="2">The sequence shown here is derived from an EMBL/GenBank/DDBJ whole genome shotgun (WGS) entry which is preliminary data.</text>
</comment>
<evidence type="ECO:0000256" key="1">
    <source>
        <dbReference type="SAM" id="SignalP"/>
    </source>
</evidence>
<organism evidence="2 3">
    <name type="scientific">Cloacibacterium rupense</name>
    <dbReference type="NCBI Taxonomy" id="517423"/>
    <lineage>
        <taxon>Bacteria</taxon>
        <taxon>Pseudomonadati</taxon>
        <taxon>Bacteroidota</taxon>
        <taxon>Flavobacteriia</taxon>
        <taxon>Flavobacteriales</taxon>
        <taxon>Weeksellaceae</taxon>
    </lineage>
</organism>
<protein>
    <recommendedName>
        <fullName evidence="4">DUF3244 domain-containing protein</fullName>
    </recommendedName>
</protein>